<keyword evidence="2" id="KW-1185">Reference proteome</keyword>
<dbReference type="OrthoDB" id="851795at2"/>
<evidence type="ECO:0000313" key="2">
    <source>
        <dbReference type="Proteomes" id="UP000187181"/>
    </source>
</evidence>
<protein>
    <submittedName>
        <fullName evidence="1">Uncharacterized protein</fullName>
    </submittedName>
</protein>
<sequence>MNDAEETLEGAETVLPAPETLVPTTLSKANVLFIGPVENGYFKPAPDHKEQPPRWEPGLYSLAAGKWPSPNTTADLLDLTPYNGQAILVIASDWNQEVISEARIFGVLDKVACDVLQKFAYGHMQEKETEIASYISGISN</sequence>
<evidence type="ECO:0000313" key="1">
    <source>
        <dbReference type="EMBL" id="SIT83541.1"/>
    </source>
</evidence>
<dbReference type="RefSeq" id="WP_076666726.1">
    <property type="nucleotide sequence ID" value="NZ_FTPP01000001.1"/>
</dbReference>
<dbReference type="Proteomes" id="UP000187181">
    <property type="component" value="Unassembled WGS sequence"/>
</dbReference>
<proteinExistence type="predicted"/>
<reference evidence="2" key="1">
    <citation type="submission" date="2017-01" db="EMBL/GenBank/DDBJ databases">
        <authorList>
            <person name="Varghese N."/>
            <person name="Submissions S."/>
        </authorList>
    </citation>
    <scope>NUCLEOTIDE SEQUENCE [LARGE SCALE GENOMIC DNA]</scope>
    <source>
        <strain evidence="2">LP100</strain>
    </source>
</reference>
<gene>
    <name evidence="1" type="ORF">SAMN05444128_1278</name>
</gene>
<dbReference type="STRING" id="1317125.SAMN05444128_1278"/>
<accession>A0A1R3X127</accession>
<dbReference type="AlphaFoldDB" id="A0A1R3X127"/>
<name>A0A1R3X127_9BACT</name>
<organism evidence="1 2">
    <name type="scientific">Pontibacter indicus</name>
    <dbReference type="NCBI Taxonomy" id="1317125"/>
    <lineage>
        <taxon>Bacteria</taxon>
        <taxon>Pseudomonadati</taxon>
        <taxon>Bacteroidota</taxon>
        <taxon>Cytophagia</taxon>
        <taxon>Cytophagales</taxon>
        <taxon>Hymenobacteraceae</taxon>
        <taxon>Pontibacter</taxon>
    </lineage>
</organism>
<dbReference type="EMBL" id="FTPP01000001">
    <property type="protein sequence ID" value="SIT83541.1"/>
    <property type="molecule type" value="Genomic_DNA"/>
</dbReference>